<protein>
    <submittedName>
        <fullName evidence="6">U3 snoRNA-associated protein UTP11</fullName>
    </submittedName>
</protein>
<feature type="region of interest" description="Disordered" evidence="5">
    <location>
        <begin position="1"/>
        <end position="44"/>
    </location>
</feature>
<dbReference type="GO" id="GO:0006364">
    <property type="term" value="P:rRNA processing"/>
    <property type="evidence" value="ECO:0007669"/>
    <property type="project" value="UniProtKB-KW"/>
</dbReference>
<dbReference type="PANTHER" id="PTHR12838:SF0">
    <property type="entry name" value="U3 SMALL NUCLEOLAR RNA-ASSOCIATED PROTEIN 11-RELATED"/>
    <property type="match status" value="1"/>
</dbReference>
<proteinExistence type="inferred from homology"/>
<comment type="caution">
    <text evidence="6">The sequence shown here is derived from an EMBL/GenBank/DDBJ whole genome shotgun (WGS) entry which is preliminary data.</text>
</comment>
<evidence type="ECO:0000256" key="3">
    <source>
        <dbReference type="ARBA" id="ARBA00022552"/>
    </source>
</evidence>
<evidence type="ECO:0000256" key="1">
    <source>
        <dbReference type="ARBA" id="ARBA00004604"/>
    </source>
</evidence>
<feature type="compositionally biased region" description="Low complexity" evidence="5">
    <location>
        <begin position="272"/>
        <end position="281"/>
    </location>
</feature>
<feature type="compositionally biased region" description="Basic and acidic residues" evidence="5">
    <location>
        <begin position="358"/>
        <end position="368"/>
    </location>
</feature>
<gene>
    <name evidence="6" type="ORF">NESM_000497400</name>
</gene>
<dbReference type="EMBL" id="JAECZO010000059">
    <property type="protein sequence ID" value="KAK7195676.1"/>
    <property type="molecule type" value="Genomic_DNA"/>
</dbReference>
<keyword evidence="3" id="KW-0698">rRNA processing</keyword>
<feature type="region of interest" description="Disordered" evidence="5">
    <location>
        <begin position="204"/>
        <end position="233"/>
    </location>
</feature>
<comment type="similarity">
    <text evidence="2">Belongs to the UTP11 family.</text>
</comment>
<evidence type="ECO:0000313" key="7">
    <source>
        <dbReference type="Proteomes" id="UP001430356"/>
    </source>
</evidence>
<evidence type="ECO:0000256" key="4">
    <source>
        <dbReference type="ARBA" id="ARBA00023242"/>
    </source>
</evidence>
<dbReference type="Proteomes" id="UP001430356">
    <property type="component" value="Unassembled WGS sequence"/>
</dbReference>
<evidence type="ECO:0000313" key="6">
    <source>
        <dbReference type="EMBL" id="KAK7195676.1"/>
    </source>
</evidence>
<name>A0AAW0EPV3_9TRYP</name>
<feature type="compositionally biased region" description="Basic residues" evidence="5">
    <location>
        <begin position="17"/>
        <end position="33"/>
    </location>
</feature>
<feature type="compositionally biased region" description="Acidic residues" evidence="5">
    <location>
        <begin position="295"/>
        <end position="305"/>
    </location>
</feature>
<keyword evidence="7" id="KW-1185">Reference proteome</keyword>
<feature type="region of interest" description="Disordered" evidence="5">
    <location>
        <begin position="318"/>
        <end position="377"/>
    </location>
</feature>
<accession>A0AAW0EPV3</accession>
<dbReference type="AlphaFoldDB" id="A0AAW0EPV3"/>
<comment type="subcellular location">
    <subcellularLocation>
        <location evidence="1">Nucleus</location>
        <location evidence="1">Nucleolus</location>
    </subcellularLocation>
</comment>
<evidence type="ECO:0000256" key="5">
    <source>
        <dbReference type="SAM" id="MobiDB-lite"/>
    </source>
</evidence>
<dbReference type="Pfam" id="PF03998">
    <property type="entry name" value="Utp11"/>
    <property type="match status" value="1"/>
</dbReference>
<sequence>MTKGKGRNPGASGLDKHLKRKTHLERSQPKARQHLGQLEKHKDHVLRAKKRKVKVRRLQDIKRAAAQRNPDEFNIGMTKAVMDVASGQMKKRRVRLVESDRKKEMQKTLEHNHRNVQYLEFKSQADRQRATELLNEEAAAALTSTAPQNKHIVFVDSEADFRAFNPLKHFDATPEMMRQHPAVRGRISVLEKTVMPEEILMSGGHQIKSAAQKRKERREVQDKMRRSGADATADTRAAFVERLRAKKELKQYQFTDLLDRVTADASASSTAAAAASSPTAGPSGGAADGPGTAEEAGEEAAAAEDEVTRLLEWRRAQERQTQMATARRVREVGQRMQRSKSLTALAKNIRKQSQGIKRQMEQKRESRFKPGATRRAR</sequence>
<dbReference type="PANTHER" id="PTHR12838">
    <property type="entry name" value="U3 SMALL NUCLEOLAR RNA-ASSOCIATED PROTEIN 11"/>
    <property type="match status" value="1"/>
</dbReference>
<dbReference type="GO" id="GO:0032040">
    <property type="term" value="C:small-subunit processome"/>
    <property type="evidence" value="ECO:0007669"/>
    <property type="project" value="InterPro"/>
</dbReference>
<organism evidence="6 7">
    <name type="scientific">Novymonas esmeraldas</name>
    <dbReference type="NCBI Taxonomy" id="1808958"/>
    <lineage>
        <taxon>Eukaryota</taxon>
        <taxon>Discoba</taxon>
        <taxon>Euglenozoa</taxon>
        <taxon>Kinetoplastea</taxon>
        <taxon>Metakinetoplastina</taxon>
        <taxon>Trypanosomatida</taxon>
        <taxon>Trypanosomatidae</taxon>
        <taxon>Novymonas</taxon>
    </lineage>
</organism>
<keyword evidence="4" id="KW-0539">Nucleus</keyword>
<feature type="region of interest" description="Disordered" evidence="5">
    <location>
        <begin position="272"/>
        <end position="305"/>
    </location>
</feature>
<reference evidence="6 7" key="1">
    <citation type="journal article" date="2021" name="MBio">
        <title>A New Model Trypanosomatid, Novymonas esmeraldas: Genomic Perception of Its 'Candidatus Pandoraea novymonadis' Endosymbiont.</title>
        <authorList>
            <person name="Zakharova A."/>
            <person name="Saura A."/>
            <person name="Butenko A."/>
            <person name="Podesvova L."/>
            <person name="Warmusova S."/>
            <person name="Kostygov A.Y."/>
            <person name="Nenarokova A."/>
            <person name="Lukes J."/>
            <person name="Opperdoes F.R."/>
            <person name="Yurchenko V."/>
        </authorList>
    </citation>
    <scope>NUCLEOTIDE SEQUENCE [LARGE SCALE GENOMIC DNA]</scope>
    <source>
        <strain evidence="6 7">E262AT.01</strain>
    </source>
</reference>
<dbReference type="InterPro" id="IPR007144">
    <property type="entry name" value="SSU_processome_Utp11"/>
</dbReference>
<evidence type="ECO:0000256" key="2">
    <source>
        <dbReference type="ARBA" id="ARBA00008105"/>
    </source>
</evidence>
<feature type="compositionally biased region" description="Basic and acidic residues" evidence="5">
    <location>
        <begin position="217"/>
        <end position="228"/>
    </location>
</feature>